<organism evidence="1 2">
    <name type="scientific">Macrosiphum euphorbiae</name>
    <name type="common">potato aphid</name>
    <dbReference type="NCBI Taxonomy" id="13131"/>
    <lineage>
        <taxon>Eukaryota</taxon>
        <taxon>Metazoa</taxon>
        <taxon>Ecdysozoa</taxon>
        <taxon>Arthropoda</taxon>
        <taxon>Hexapoda</taxon>
        <taxon>Insecta</taxon>
        <taxon>Pterygota</taxon>
        <taxon>Neoptera</taxon>
        <taxon>Paraneoptera</taxon>
        <taxon>Hemiptera</taxon>
        <taxon>Sternorrhyncha</taxon>
        <taxon>Aphidomorpha</taxon>
        <taxon>Aphidoidea</taxon>
        <taxon>Aphididae</taxon>
        <taxon>Macrosiphini</taxon>
        <taxon>Macrosiphum</taxon>
    </lineage>
</organism>
<proteinExistence type="predicted"/>
<dbReference type="EMBL" id="CARXXK010001014">
    <property type="protein sequence ID" value="CAI6371563.1"/>
    <property type="molecule type" value="Genomic_DNA"/>
</dbReference>
<dbReference type="AlphaFoldDB" id="A0AAV0XTS3"/>
<evidence type="ECO:0000313" key="1">
    <source>
        <dbReference type="EMBL" id="CAI6371563.1"/>
    </source>
</evidence>
<gene>
    <name evidence="1" type="ORF">MEUPH1_LOCUS25555</name>
</gene>
<protein>
    <submittedName>
        <fullName evidence="1">Uncharacterized protein</fullName>
    </submittedName>
</protein>
<dbReference type="Proteomes" id="UP001160148">
    <property type="component" value="Unassembled WGS sequence"/>
</dbReference>
<reference evidence="1 2" key="1">
    <citation type="submission" date="2023-01" db="EMBL/GenBank/DDBJ databases">
        <authorList>
            <person name="Whitehead M."/>
        </authorList>
    </citation>
    <scope>NUCLEOTIDE SEQUENCE [LARGE SCALE GENOMIC DNA]</scope>
</reference>
<keyword evidence="2" id="KW-1185">Reference proteome</keyword>
<sequence length="278" mass="32149">MYTIFSASTERWEILNKYLYGLTLKLDGSVGVSYESVKAVKEQLQETSEALLEVSNTTKIPAIQIEAKSLLEYEMTFEFILSTVIWFDVLKAISKVSKTLQREHISIDFALKNYVGLKVFLTGYRENGYTNAKKEAIKICQQLEIILVLKKNKYKKKKKMFGYESLSMSTYVSDSNVNSFKNEYFFPISDKGIVSINERFQQLDKFNDYFGFLYNIGSISKMNKDDLMKNCMDIQNLLEVGDTNDINGREMFDELVILCEIIEKDTSPLKVLENIFSY</sequence>
<comment type="caution">
    <text evidence="1">The sequence shown here is derived from an EMBL/GenBank/DDBJ whole genome shotgun (WGS) entry which is preliminary data.</text>
</comment>
<accession>A0AAV0XTS3</accession>
<evidence type="ECO:0000313" key="2">
    <source>
        <dbReference type="Proteomes" id="UP001160148"/>
    </source>
</evidence>
<name>A0AAV0XTS3_9HEMI</name>